<evidence type="ECO:0000313" key="2">
    <source>
        <dbReference type="EMBL" id="KAF7399162.1"/>
    </source>
</evidence>
<evidence type="ECO:0000313" key="3">
    <source>
        <dbReference type="Proteomes" id="UP000617340"/>
    </source>
</evidence>
<name>A0A834K4B9_VESGE</name>
<protein>
    <submittedName>
        <fullName evidence="2">Uncharacterized protein</fullName>
    </submittedName>
</protein>
<reference evidence="2" key="1">
    <citation type="journal article" date="2020" name="G3 (Bethesda)">
        <title>High-Quality Assemblies for Three Invasive Social Wasps from the &lt;i&gt;Vespula&lt;/i&gt; Genus.</title>
        <authorList>
            <person name="Harrop T.W.R."/>
            <person name="Guhlin J."/>
            <person name="McLaughlin G.M."/>
            <person name="Permina E."/>
            <person name="Stockwell P."/>
            <person name="Gilligan J."/>
            <person name="Le Lec M.F."/>
            <person name="Gruber M.A.M."/>
            <person name="Quinn O."/>
            <person name="Lovegrove M."/>
            <person name="Duncan E.J."/>
            <person name="Remnant E.J."/>
            <person name="Van Eeckhoven J."/>
            <person name="Graham B."/>
            <person name="Knapp R.A."/>
            <person name="Langford K.W."/>
            <person name="Kronenberg Z."/>
            <person name="Press M.O."/>
            <person name="Eacker S.M."/>
            <person name="Wilson-Rankin E.E."/>
            <person name="Purcell J."/>
            <person name="Lester P.J."/>
            <person name="Dearden P.K."/>
        </authorList>
    </citation>
    <scope>NUCLEOTIDE SEQUENCE</scope>
    <source>
        <strain evidence="2">Linc-1</strain>
    </source>
</reference>
<proteinExistence type="predicted"/>
<dbReference type="EMBL" id="JACSDZ010000007">
    <property type="protein sequence ID" value="KAF7399162.1"/>
    <property type="molecule type" value="Genomic_DNA"/>
</dbReference>
<comment type="caution">
    <text evidence="2">The sequence shown here is derived from an EMBL/GenBank/DDBJ whole genome shotgun (WGS) entry which is preliminary data.</text>
</comment>
<sequence>MLNNNWKMNTNAAKIQMKIQYERIKRSIRKKKKNVIDMIGGSGVAGARLTPHATTAADGTGSLSGSGSTTGTGTGTASASALALAPLRYACAAPDPAKPRPGV</sequence>
<feature type="region of interest" description="Disordered" evidence="1">
    <location>
        <begin position="50"/>
        <end position="77"/>
    </location>
</feature>
<keyword evidence="3" id="KW-1185">Reference proteome</keyword>
<accession>A0A834K4B9</accession>
<evidence type="ECO:0000256" key="1">
    <source>
        <dbReference type="SAM" id="MobiDB-lite"/>
    </source>
</evidence>
<dbReference type="AlphaFoldDB" id="A0A834K4B9"/>
<dbReference type="Proteomes" id="UP000617340">
    <property type="component" value="Unassembled WGS sequence"/>
</dbReference>
<organism evidence="2 3">
    <name type="scientific">Vespula germanica</name>
    <name type="common">German yellow jacket</name>
    <name type="synonym">Paravespula germanica</name>
    <dbReference type="NCBI Taxonomy" id="30212"/>
    <lineage>
        <taxon>Eukaryota</taxon>
        <taxon>Metazoa</taxon>
        <taxon>Ecdysozoa</taxon>
        <taxon>Arthropoda</taxon>
        <taxon>Hexapoda</taxon>
        <taxon>Insecta</taxon>
        <taxon>Pterygota</taxon>
        <taxon>Neoptera</taxon>
        <taxon>Endopterygota</taxon>
        <taxon>Hymenoptera</taxon>
        <taxon>Apocrita</taxon>
        <taxon>Aculeata</taxon>
        <taxon>Vespoidea</taxon>
        <taxon>Vespidae</taxon>
        <taxon>Vespinae</taxon>
        <taxon>Vespula</taxon>
    </lineage>
</organism>
<gene>
    <name evidence="2" type="ORF">HZH68_007754</name>
</gene>
<feature type="compositionally biased region" description="Gly residues" evidence="1">
    <location>
        <begin position="62"/>
        <end position="74"/>
    </location>
</feature>